<accession>A0A238J3C5</accession>
<evidence type="ECO:0000313" key="2">
    <source>
        <dbReference type="Proteomes" id="UP000201838"/>
    </source>
</evidence>
<dbReference type="EMBL" id="FXXQ01000010">
    <property type="protein sequence ID" value="SMX24742.1"/>
    <property type="molecule type" value="Genomic_DNA"/>
</dbReference>
<gene>
    <name evidence="1" type="ORF">BOA8489_02869</name>
</gene>
<sequence length="83" mass="9103">MSKVEEIADGLARRALELFNKTGDETIEKRIADEIGASSPTLQEAYNTALRIRKAELRASRLLDKYSVGDAIPKAAISSQPQD</sequence>
<dbReference type="AlphaFoldDB" id="A0A238J3C5"/>
<reference evidence="1 2" key="1">
    <citation type="submission" date="2017-05" db="EMBL/GenBank/DDBJ databases">
        <authorList>
            <person name="Song R."/>
            <person name="Chenine A.L."/>
            <person name="Ruprecht R.M."/>
        </authorList>
    </citation>
    <scope>NUCLEOTIDE SEQUENCE [LARGE SCALE GENOMIC DNA]</scope>
    <source>
        <strain evidence="1 2">CECT 8489</strain>
    </source>
</reference>
<dbReference type="RefSeq" id="WP_093974919.1">
    <property type="nucleotide sequence ID" value="NZ_FXXQ01000010.1"/>
</dbReference>
<dbReference type="OrthoDB" id="7876148at2"/>
<protein>
    <submittedName>
        <fullName evidence="1">Uncharacterized protein</fullName>
    </submittedName>
</protein>
<proteinExistence type="predicted"/>
<name>A0A238J3C5_9RHOB</name>
<evidence type="ECO:0000313" key="1">
    <source>
        <dbReference type="EMBL" id="SMX24742.1"/>
    </source>
</evidence>
<dbReference type="Proteomes" id="UP000201838">
    <property type="component" value="Unassembled WGS sequence"/>
</dbReference>
<organism evidence="1 2">
    <name type="scientific">Boseongicola aestuarii</name>
    <dbReference type="NCBI Taxonomy" id="1470561"/>
    <lineage>
        <taxon>Bacteria</taxon>
        <taxon>Pseudomonadati</taxon>
        <taxon>Pseudomonadota</taxon>
        <taxon>Alphaproteobacteria</taxon>
        <taxon>Rhodobacterales</taxon>
        <taxon>Paracoccaceae</taxon>
        <taxon>Boseongicola</taxon>
    </lineage>
</organism>
<keyword evidence="2" id="KW-1185">Reference proteome</keyword>